<sequence>MDVVLHGSIRKDFPTEHVPNHQMLSHLHNHPAEHGSPTVPMLWRSQSTRRTVLKQDAADRKPAASKQAPTAATGSSRTILWLVLQRQSLNPFNLERVQLLE</sequence>
<feature type="region of interest" description="Disordered" evidence="1">
    <location>
        <begin position="46"/>
        <end position="75"/>
    </location>
</feature>
<dbReference type="Proteomes" id="UP000499080">
    <property type="component" value="Unassembled WGS sequence"/>
</dbReference>
<proteinExistence type="predicted"/>
<gene>
    <name evidence="2" type="ORF">AVEN_189648_1</name>
</gene>
<keyword evidence="3" id="KW-1185">Reference proteome</keyword>
<comment type="caution">
    <text evidence="2">The sequence shown here is derived from an EMBL/GenBank/DDBJ whole genome shotgun (WGS) entry which is preliminary data.</text>
</comment>
<evidence type="ECO:0000256" key="1">
    <source>
        <dbReference type="SAM" id="MobiDB-lite"/>
    </source>
</evidence>
<dbReference type="EMBL" id="BGPR01002395">
    <property type="protein sequence ID" value="GBM72725.1"/>
    <property type="molecule type" value="Genomic_DNA"/>
</dbReference>
<protein>
    <submittedName>
        <fullName evidence="2">Uncharacterized protein</fullName>
    </submittedName>
</protein>
<reference evidence="2 3" key="1">
    <citation type="journal article" date="2019" name="Sci. Rep.">
        <title>Orb-weaving spider Araneus ventricosus genome elucidates the spidroin gene catalogue.</title>
        <authorList>
            <person name="Kono N."/>
            <person name="Nakamura H."/>
            <person name="Ohtoshi R."/>
            <person name="Moran D.A.P."/>
            <person name="Shinohara A."/>
            <person name="Yoshida Y."/>
            <person name="Fujiwara M."/>
            <person name="Mori M."/>
            <person name="Tomita M."/>
            <person name="Arakawa K."/>
        </authorList>
    </citation>
    <scope>NUCLEOTIDE SEQUENCE [LARGE SCALE GENOMIC DNA]</scope>
</reference>
<evidence type="ECO:0000313" key="3">
    <source>
        <dbReference type="Proteomes" id="UP000499080"/>
    </source>
</evidence>
<organism evidence="2 3">
    <name type="scientific">Araneus ventricosus</name>
    <name type="common">Orbweaver spider</name>
    <name type="synonym">Epeira ventricosa</name>
    <dbReference type="NCBI Taxonomy" id="182803"/>
    <lineage>
        <taxon>Eukaryota</taxon>
        <taxon>Metazoa</taxon>
        <taxon>Ecdysozoa</taxon>
        <taxon>Arthropoda</taxon>
        <taxon>Chelicerata</taxon>
        <taxon>Arachnida</taxon>
        <taxon>Araneae</taxon>
        <taxon>Araneomorphae</taxon>
        <taxon>Entelegynae</taxon>
        <taxon>Araneoidea</taxon>
        <taxon>Araneidae</taxon>
        <taxon>Araneus</taxon>
    </lineage>
</organism>
<dbReference type="AlphaFoldDB" id="A0A4Y2I569"/>
<feature type="region of interest" description="Disordered" evidence="1">
    <location>
        <begin position="21"/>
        <end position="40"/>
    </location>
</feature>
<accession>A0A4Y2I569</accession>
<name>A0A4Y2I569_ARAVE</name>
<evidence type="ECO:0000313" key="2">
    <source>
        <dbReference type="EMBL" id="GBM72725.1"/>
    </source>
</evidence>